<dbReference type="Proteomes" id="UP000004080">
    <property type="component" value="Unassembled WGS sequence"/>
</dbReference>
<reference evidence="7 8" key="1">
    <citation type="journal article" date="2012" name="J. Bacteriol.">
        <title>Genome of Bacillus macauensis ZFHKF-1, a Long-Chain-Forming Bacterium.</title>
        <authorList>
            <person name="Cai L."/>
            <person name="Zhang T."/>
        </authorList>
    </citation>
    <scope>NUCLEOTIDE SEQUENCE [LARGE SCALE GENOMIC DNA]</scope>
    <source>
        <strain evidence="7 8">ZFHKF-1</strain>
    </source>
</reference>
<evidence type="ECO:0000259" key="6">
    <source>
        <dbReference type="SMART" id="SM00062"/>
    </source>
</evidence>
<dbReference type="PANTHER" id="PTHR35936:SF19">
    <property type="entry name" value="AMINO-ACID-BINDING PROTEIN YXEM-RELATED"/>
    <property type="match status" value="1"/>
</dbReference>
<dbReference type="CDD" id="cd13626">
    <property type="entry name" value="PBP2_Cystine_like"/>
    <property type="match status" value="1"/>
</dbReference>
<keyword evidence="8" id="KW-1185">Reference proteome</keyword>
<keyword evidence="3 5" id="KW-0732">Signal</keyword>
<feature type="chain" id="PRO_5003713920" evidence="5">
    <location>
        <begin position="20"/>
        <end position="254"/>
    </location>
</feature>
<evidence type="ECO:0000256" key="5">
    <source>
        <dbReference type="SAM" id="SignalP"/>
    </source>
</evidence>
<feature type="signal peptide" evidence="5">
    <location>
        <begin position="1"/>
        <end position="19"/>
    </location>
</feature>
<dbReference type="GO" id="GO:0030313">
    <property type="term" value="C:cell envelope"/>
    <property type="evidence" value="ECO:0007669"/>
    <property type="project" value="UniProtKB-SubCell"/>
</dbReference>
<dbReference type="OrthoDB" id="8613538at2"/>
<evidence type="ECO:0000256" key="4">
    <source>
        <dbReference type="RuleBase" id="RU003744"/>
    </source>
</evidence>
<dbReference type="STRING" id="1196324.A374_08574"/>
<dbReference type="RefSeq" id="WP_007201808.1">
    <property type="nucleotide sequence ID" value="NZ_AKKV01000024.1"/>
</dbReference>
<comment type="subcellular location">
    <subcellularLocation>
        <location evidence="1">Cell envelope</location>
    </subcellularLocation>
</comment>
<evidence type="ECO:0000256" key="3">
    <source>
        <dbReference type="ARBA" id="ARBA00022729"/>
    </source>
</evidence>
<dbReference type="eggNOG" id="COG0834">
    <property type="taxonomic scope" value="Bacteria"/>
</dbReference>
<name>I8J2A6_9BACL</name>
<organism evidence="7 8">
    <name type="scientific">Fictibacillus macauensis ZFHKF-1</name>
    <dbReference type="NCBI Taxonomy" id="1196324"/>
    <lineage>
        <taxon>Bacteria</taxon>
        <taxon>Bacillati</taxon>
        <taxon>Bacillota</taxon>
        <taxon>Bacilli</taxon>
        <taxon>Bacillales</taxon>
        <taxon>Fictibacillaceae</taxon>
        <taxon>Fictibacillus</taxon>
    </lineage>
</organism>
<dbReference type="AlphaFoldDB" id="I8J2A6"/>
<feature type="domain" description="Solute-binding protein family 3/N-terminal" evidence="6">
    <location>
        <begin position="31"/>
        <end position="249"/>
    </location>
</feature>
<accession>I8J2A6</accession>
<evidence type="ECO:0000256" key="1">
    <source>
        <dbReference type="ARBA" id="ARBA00004196"/>
    </source>
</evidence>
<dbReference type="PROSITE" id="PS51257">
    <property type="entry name" value="PROKAR_LIPOPROTEIN"/>
    <property type="match status" value="1"/>
</dbReference>
<dbReference type="Gene3D" id="3.40.190.10">
    <property type="entry name" value="Periplasmic binding protein-like II"/>
    <property type="match status" value="2"/>
</dbReference>
<dbReference type="SMART" id="SM00062">
    <property type="entry name" value="PBPb"/>
    <property type="match status" value="1"/>
</dbReference>
<dbReference type="EMBL" id="AKKV01000024">
    <property type="protein sequence ID" value="EIT85876.1"/>
    <property type="molecule type" value="Genomic_DNA"/>
</dbReference>
<gene>
    <name evidence="7" type="ORF">A374_08574</name>
</gene>
<dbReference type="SUPFAM" id="SSF53850">
    <property type="entry name" value="Periplasmic binding protein-like II"/>
    <property type="match status" value="1"/>
</dbReference>
<protein>
    <submittedName>
        <fullName evidence="7">Extracellular solute-binding protein</fullName>
    </submittedName>
</protein>
<evidence type="ECO:0000256" key="2">
    <source>
        <dbReference type="ARBA" id="ARBA00010333"/>
    </source>
</evidence>
<dbReference type="InterPro" id="IPR001638">
    <property type="entry name" value="Solute-binding_3/MltF_N"/>
</dbReference>
<sequence>MKKLWATLMVSALIVGVLAACGGKNDSNKKELTIGTEATYPPFSYRDTKTNEVVGFDVDVAKEVAKRLDMEPKVVPTEFKDLFNSLGSRFDMIANQIAVKPDREKKYGLSDIYTYSSGKLIVNKDNTDIKELSDLKGKTVGTTQGSNYAVQAEKAGAKLKYYPGIAQVLADLDAHRVDAALNDKLFILNQLKDSKYNVKAVGKDFDPSKIAFTFAKDNKDLKEKVNKALAEMKKDGTLAKISKKYFGADVTREQ</sequence>
<evidence type="ECO:0000313" key="8">
    <source>
        <dbReference type="Proteomes" id="UP000004080"/>
    </source>
</evidence>
<proteinExistence type="inferred from homology"/>
<evidence type="ECO:0000313" key="7">
    <source>
        <dbReference type="EMBL" id="EIT85876.1"/>
    </source>
</evidence>
<dbReference type="PANTHER" id="PTHR35936">
    <property type="entry name" value="MEMBRANE-BOUND LYTIC MUREIN TRANSGLYCOSYLASE F"/>
    <property type="match status" value="1"/>
</dbReference>
<dbReference type="PROSITE" id="PS01039">
    <property type="entry name" value="SBP_BACTERIAL_3"/>
    <property type="match status" value="1"/>
</dbReference>
<comment type="similarity">
    <text evidence="2 4">Belongs to the bacterial solute-binding protein 3 family.</text>
</comment>
<dbReference type="Pfam" id="PF00497">
    <property type="entry name" value="SBP_bac_3"/>
    <property type="match status" value="1"/>
</dbReference>
<dbReference type="PATRIC" id="fig|1196324.3.peg.1759"/>
<dbReference type="InterPro" id="IPR018313">
    <property type="entry name" value="SBP_3_CS"/>
</dbReference>
<comment type="caution">
    <text evidence="7">The sequence shown here is derived from an EMBL/GenBank/DDBJ whole genome shotgun (WGS) entry which is preliminary data.</text>
</comment>